<proteinExistence type="predicted"/>
<feature type="binding site" evidence="2">
    <location>
        <position position="47"/>
    </location>
    <ligand>
        <name>Zn(2+)</name>
        <dbReference type="ChEBI" id="CHEBI:29105"/>
        <label>1</label>
    </ligand>
</feature>
<evidence type="ECO:0000313" key="3">
    <source>
        <dbReference type="EMBL" id="OGK00981.1"/>
    </source>
</evidence>
<feature type="binding site" evidence="2">
    <location>
        <position position="139"/>
    </location>
    <ligand>
        <name>Zn(2+)</name>
        <dbReference type="ChEBI" id="CHEBI:29105"/>
        <label>2</label>
    </ligand>
</feature>
<sequence>MFLAVYELGKIYFIKKVEENSIRFAKHNTINPGKGKRMKIFIMVDMEGISGICRADQARPGEDAFNAGRKYLTWDVNACIEGCFRGGAKKVTVRDAHYYGHNLIWEDLDPRADYVQGETGVERMPGLQDYDGLILLGYHAMAGTPKAILEHTMSSKEWQNFWMNGKKSGEIAIDAAIAGDKNVPVILVSGDDKACGEARRFIPGVITAQVKKGLAMDGGILLAKEKAHTLIRENATLAVKSCKKIKPYKVKHPVTMRLELVSRGKIPAGRPYVKVVDGRTFEVTGPTAEASLLMLD</sequence>
<evidence type="ECO:0000313" key="4">
    <source>
        <dbReference type="Proteomes" id="UP000179243"/>
    </source>
</evidence>
<dbReference type="Gene3D" id="3.40.50.10780">
    <property type="entry name" value="Dipeptide transport protein"/>
    <property type="match status" value="1"/>
</dbReference>
<feature type="binding site" evidence="2">
    <location>
        <position position="97"/>
    </location>
    <ligand>
        <name>Zn(2+)</name>
        <dbReference type="ChEBI" id="CHEBI:29105"/>
        <label>2</label>
    </ligand>
</feature>
<accession>A0A1F7F2W1</accession>
<comment type="caution">
    <text evidence="3">The sequence shown here is derived from an EMBL/GenBank/DDBJ whole genome shotgun (WGS) entry which is preliminary data.</text>
</comment>
<evidence type="ECO:0008006" key="5">
    <source>
        <dbReference type="Google" id="ProtNLM"/>
    </source>
</evidence>
<dbReference type="PIRSF" id="PIRSF015853">
    <property type="entry name" value="Pep_DppA"/>
    <property type="match status" value="1"/>
</dbReference>
<keyword evidence="2" id="KW-0479">Metal-binding</keyword>
<dbReference type="InterPro" id="IPR007035">
    <property type="entry name" value="Peptidase_M55"/>
</dbReference>
<dbReference type="AlphaFoldDB" id="A0A1F7F2W1"/>
<feature type="binding site" evidence="2">
    <location>
        <position position="170"/>
    </location>
    <ligand>
        <name>Zn(2+)</name>
        <dbReference type="ChEBI" id="CHEBI:29105"/>
        <label>2</label>
    </ligand>
</feature>
<dbReference type="Proteomes" id="UP000179243">
    <property type="component" value="Unassembled WGS sequence"/>
</dbReference>
<feature type="active site" description="Nucleophile" evidence="1">
    <location>
        <position position="151"/>
    </location>
</feature>
<dbReference type="GO" id="GO:0046872">
    <property type="term" value="F:metal ion binding"/>
    <property type="evidence" value="ECO:0007669"/>
    <property type="project" value="UniProtKB-KW"/>
</dbReference>
<gene>
    <name evidence="3" type="ORF">A2519_17120</name>
</gene>
<organism evidence="3 4">
    <name type="scientific">Candidatus Raymondbacteria bacterium RIFOXYD12_FULL_49_13</name>
    <dbReference type="NCBI Taxonomy" id="1817890"/>
    <lineage>
        <taxon>Bacteria</taxon>
        <taxon>Raymondiibacteriota</taxon>
    </lineage>
</organism>
<reference evidence="3 4" key="1">
    <citation type="journal article" date="2016" name="Nat. Commun.">
        <title>Thousands of microbial genomes shed light on interconnected biogeochemical processes in an aquifer system.</title>
        <authorList>
            <person name="Anantharaman K."/>
            <person name="Brown C.T."/>
            <person name="Hug L.A."/>
            <person name="Sharon I."/>
            <person name="Castelle C.J."/>
            <person name="Probst A.J."/>
            <person name="Thomas B.C."/>
            <person name="Singh A."/>
            <person name="Wilkins M.J."/>
            <person name="Karaoz U."/>
            <person name="Brodie E.L."/>
            <person name="Williams K.H."/>
            <person name="Hubbard S.S."/>
            <person name="Banfield J.F."/>
        </authorList>
    </citation>
    <scope>NUCLEOTIDE SEQUENCE [LARGE SCALE GENOMIC DNA]</scope>
</reference>
<evidence type="ECO:0000256" key="2">
    <source>
        <dbReference type="PIRSR" id="PIRSR015853-2"/>
    </source>
</evidence>
<dbReference type="InterPro" id="IPR027476">
    <property type="entry name" value="DppA_N"/>
</dbReference>
<name>A0A1F7F2W1_UNCRA</name>
<keyword evidence="2" id="KW-0862">Zinc</keyword>
<feature type="binding site" evidence="2">
    <location>
        <position position="45"/>
    </location>
    <ligand>
        <name>Zn(2+)</name>
        <dbReference type="ChEBI" id="CHEBI:29105"/>
        <label>1</label>
    </ligand>
</feature>
<protein>
    <recommendedName>
        <fullName evidence="5">Aminopeptidase</fullName>
    </recommendedName>
</protein>
<dbReference type="Pfam" id="PF04951">
    <property type="entry name" value="Peptidase_M55"/>
    <property type="match status" value="1"/>
</dbReference>
<dbReference type="SUPFAM" id="SSF63992">
    <property type="entry name" value="Dipeptide transport protein"/>
    <property type="match status" value="1"/>
</dbReference>
<evidence type="ECO:0000256" key="1">
    <source>
        <dbReference type="PIRSR" id="PIRSR015853-1"/>
    </source>
</evidence>
<feature type="binding site" evidence="2">
    <location>
        <position position="45"/>
    </location>
    <ligand>
        <name>Zn(2+)</name>
        <dbReference type="ChEBI" id="CHEBI:29105"/>
        <label>2</label>
    </ligand>
</feature>
<dbReference type="CDD" id="cd08663">
    <property type="entry name" value="DAP_dppA_1"/>
    <property type="match status" value="1"/>
</dbReference>
<dbReference type="EMBL" id="MFYX01000136">
    <property type="protein sequence ID" value="OGK00981.1"/>
    <property type="molecule type" value="Genomic_DNA"/>
</dbReference>
<dbReference type="Gene3D" id="3.30.1360.130">
    <property type="entry name" value="Dipeptide transport protein"/>
    <property type="match status" value="1"/>
</dbReference>
<dbReference type="InterPro" id="IPR036177">
    <property type="entry name" value="Peptidase_M55_sf"/>
</dbReference>